<dbReference type="Proteomes" id="UP000824890">
    <property type="component" value="Unassembled WGS sequence"/>
</dbReference>
<protein>
    <submittedName>
        <fullName evidence="1">Uncharacterized protein</fullName>
    </submittedName>
</protein>
<evidence type="ECO:0000313" key="2">
    <source>
        <dbReference type="Proteomes" id="UP000824890"/>
    </source>
</evidence>
<proteinExistence type="predicted"/>
<organism evidence="1 2">
    <name type="scientific">Brassica napus</name>
    <name type="common">Rape</name>
    <dbReference type="NCBI Taxonomy" id="3708"/>
    <lineage>
        <taxon>Eukaryota</taxon>
        <taxon>Viridiplantae</taxon>
        <taxon>Streptophyta</taxon>
        <taxon>Embryophyta</taxon>
        <taxon>Tracheophyta</taxon>
        <taxon>Spermatophyta</taxon>
        <taxon>Magnoliopsida</taxon>
        <taxon>eudicotyledons</taxon>
        <taxon>Gunneridae</taxon>
        <taxon>Pentapetalae</taxon>
        <taxon>rosids</taxon>
        <taxon>malvids</taxon>
        <taxon>Brassicales</taxon>
        <taxon>Brassicaceae</taxon>
        <taxon>Brassiceae</taxon>
        <taxon>Brassica</taxon>
    </lineage>
</organism>
<dbReference type="EMBL" id="JAGKQM010000002">
    <property type="protein sequence ID" value="KAH0939326.1"/>
    <property type="molecule type" value="Genomic_DNA"/>
</dbReference>
<accession>A0ABQ8ECH8</accession>
<gene>
    <name evidence="1" type="ORF">HID58_006787</name>
</gene>
<sequence length="129" mass="14644">WQKPPSSFVKCNVGSSWDESSKIEGGACIVRDEKVGCSSHVRPQALKCNYGVLVFRSQKIYGAFTCVLRRLSKLFLNLRYIRYIPFLNFVPVSCNNLANMITRDHKHQSYVALHGPVWLASLIRQEALA</sequence>
<feature type="non-terminal residue" evidence="1">
    <location>
        <position position="1"/>
    </location>
</feature>
<name>A0ABQ8ECH8_BRANA</name>
<evidence type="ECO:0000313" key="1">
    <source>
        <dbReference type="EMBL" id="KAH0939326.1"/>
    </source>
</evidence>
<comment type="caution">
    <text evidence="1">The sequence shown here is derived from an EMBL/GenBank/DDBJ whole genome shotgun (WGS) entry which is preliminary data.</text>
</comment>
<reference evidence="1 2" key="1">
    <citation type="submission" date="2021-05" db="EMBL/GenBank/DDBJ databases">
        <title>Genome Assembly of Synthetic Allotetraploid Brassica napus Reveals Homoeologous Exchanges between Subgenomes.</title>
        <authorList>
            <person name="Davis J.T."/>
        </authorList>
    </citation>
    <scope>NUCLEOTIDE SEQUENCE [LARGE SCALE GENOMIC DNA]</scope>
    <source>
        <strain evidence="2">cv. Da-Ae</strain>
        <tissue evidence="1">Seedling</tissue>
    </source>
</reference>
<keyword evidence="2" id="KW-1185">Reference proteome</keyword>